<evidence type="ECO:0000256" key="5">
    <source>
        <dbReference type="ARBA" id="ARBA00022737"/>
    </source>
</evidence>
<keyword evidence="10" id="KW-1185">Reference proteome</keyword>
<keyword evidence="5" id="KW-0677">Repeat</keyword>
<feature type="region of interest" description="Disordered" evidence="7">
    <location>
        <begin position="1"/>
        <end position="120"/>
    </location>
</feature>
<dbReference type="SUPFAM" id="SSF48371">
    <property type="entry name" value="ARM repeat"/>
    <property type="match status" value="2"/>
</dbReference>
<keyword evidence="4" id="KW-0963">Cytoplasm</keyword>
<dbReference type="FunFam" id="1.25.40.180:FF:000009">
    <property type="entry name" value="programmed cell death protein 4"/>
    <property type="match status" value="1"/>
</dbReference>
<dbReference type="InterPro" id="IPR016024">
    <property type="entry name" value="ARM-type_fold"/>
</dbReference>
<reference evidence="9 10" key="1">
    <citation type="submission" date="2019-07" db="EMBL/GenBank/DDBJ databases">
        <title>Draft genome assembly of a fouling barnacle, Amphibalanus amphitrite (Darwin, 1854): The first reference genome for Thecostraca.</title>
        <authorList>
            <person name="Kim W."/>
        </authorList>
    </citation>
    <scope>NUCLEOTIDE SEQUENCE [LARGE SCALE GENOMIC DNA]</scope>
    <source>
        <strain evidence="9">SNU_AA5</strain>
        <tissue evidence="9">Soma without cirri and trophi</tissue>
    </source>
</reference>
<organism evidence="9 10">
    <name type="scientific">Amphibalanus amphitrite</name>
    <name type="common">Striped barnacle</name>
    <name type="synonym">Balanus amphitrite</name>
    <dbReference type="NCBI Taxonomy" id="1232801"/>
    <lineage>
        <taxon>Eukaryota</taxon>
        <taxon>Metazoa</taxon>
        <taxon>Ecdysozoa</taxon>
        <taxon>Arthropoda</taxon>
        <taxon>Crustacea</taxon>
        <taxon>Multicrustacea</taxon>
        <taxon>Cirripedia</taxon>
        <taxon>Thoracica</taxon>
        <taxon>Thoracicalcarea</taxon>
        <taxon>Balanomorpha</taxon>
        <taxon>Balanoidea</taxon>
        <taxon>Balanidae</taxon>
        <taxon>Amphibalaninae</taxon>
        <taxon>Amphibalanus</taxon>
    </lineage>
</organism>
<dbReference type="Gene3D" id="1.25.40.180">
    <property type="match status" value="2"/>
</dbReference>
<sequence>MDAKLAPTKASAMANGEAAGAPKSFKRSNSLQDKTPAHSKPGAAAATARRLRSISISEPQPTKAQPKFSKNSRKSRSGFGRGLPKKGGAGGKGVWGKPGSELDGVATAVDSHDPNYDSEAMDDDVELEPVAVQLTADEVKRLAETLVLEYFDHGDTSEVDRALTESWDVISIKLRYLVVVAMVELAMDHKASHREMTSVLISDLYQECLTQTDICRGFEALLEQLPELVLDCPDAPEILGNFMARCIADDCLPPKYLSGHKGKVECRLAIKALDRADLLVSSPQGMSRLDNVWGTGGARRPVRALVSQMVQLLQEYLSSADCDEAIRCLKELEVPHFHHELVYEAVTMAIERSDRRSTDEMVRLLKTMYGACVLTTNQMDEGFLRVYEAMPDTQLDVPEAYTLLERIVTLAFQKGVISRDTMRRMPTKGRKRFVSEGDGGRIKVREAPGLVF</sequence>
<feature type="compositionally biased region" description="Low complexity" evidence="7">
    <location>
        <begin position="10"/>
        <end position="21"/>
    </location>
</feature>
<dbReference type="FunFam" id="1.25.40.180:FF:000008">
    <property type="entry name" value="Programmed cell death protein 4"/>
    <property type="match status" value="1"/>
</dbReference>
<evidence type="ECO:0000256" key="4">
    <source>
        <dbReference type="ARBA" id="ARBA00022490"/>
    </source>
</evidence>
<evidence type="ECO:0000256" key="1">
    <source>
        <dbReference type="ARBA" id="ARBA00004496"/>
    </source>
</evidence>
<evidence type="ECO:0000256" key="3">
    <source>
        <dbReference type="ARBA" id="ARBA00014414"/>
    </source>
</evidence>
<dbReference type="OrthoDB" id="414546at2759"/>
<dbReference type="SMART" id="SM00544">
    <property type="entry name" value="MA3"/>
    <property type="match status" value="2"/>
</dbReference>
<comment type="caution">
    <text evidence="9">The sequence shown here is derived from an EMBL/GenBank/DDBJ whole genome shotgun (WGS) entry which is preliminary data.</text>
</comment>
<evidence type="ECO:0000259" key="8">
    <source>
        <dbReference type="PROSITE" id="PS51366"/>
    </source>
</evidence>
<dbReference type="InterPro" id="IPR003891">
    <property type="entry name" value="Initiation_fac_eIF4g_MI"/>
</dbReference>
<proteinExistence type="inferred from homology"/>
<gene>
    <name evidence="9" type="primary">PDCD4_3</name>
    <name evidence="9" type="ORF">FJT64_024246</name>
</gene>
<comment type="similarity">
    <text evidence="2">Belongs to the PDCD4 family.</text>
</comment>
<dbReference type="InterPro" id="IPR039778">
    <property type="entry name" value="PDCD4"/>
</dbReference>
<accession>A0A6A4WB63</accession>
<feature type="compositionally biased region" description="Polar residues" evidence="7">
    <location>
        <begin position="54"/>
        <end position="63"/>
    </location>
</feature>
<dbReference type="AlphaFoldDB" id="A0A6A4WB63"/>
<dbReference type="GO" id="GO:0005634">
    <property type="term" value="C:nucleus"/>
    <property type="evidence" value="ECO:0007669"/>
    <property type="project" value="TreeGrafter"/>
</dbReference>
<evidence type="ECO:0000313" key="10">
    <source>
        <dbReference type="Proteomes" id="UP000440578"/>
    </source>
</evidence>
<comment type="subcellular location">
    <subcellularLocation>
        <location evidence="1">Cytoplasm</location>
    </subcellularLocation>
</comment>
<feature type="compositionally biased region" description="Gly residues" evidence="7">
    <location>
        <begin position="79"/>
        <end position="96"/>
    </location>
</feature>
<protein>
    <recommendedName>
        <fullName evidence="3">Programmed cell death protein 4</fullName>
    </recommendedName>
</protein>
<keyword evidence="6" id="KW-0539">Nucleus</keyword>
<dbReference type="Pfam" id="PF02847">
    <property type="entry name" value="MA3"/>
    <property type="match status" value="2"/>
</dbReference>
<evidence type="ECO:0000313" key="9">
    <source>
        <dbReference type="EMBL" id="KAF0303825.1"/>
    </source>
</evidence>
<evidence type="ECO:0000256" key="6">
    <source>
        <dbReference type="ARBA" id="ARBA00023242"/>
    </source>
</evidence>
<feature type="domain" description="MI" evidence="8">
    <location>
        <begin position="138"/>
        <end position="262"/>
    </location>
</feature>
<dbReference type="EMBL" id="VIIS01000912">
    <property type="protein sequence ID" value="KAF0303825.1"/>
    <property type="molecule type" value="Genomic_DNA"/>
</dbReference>
<dbReference type="GO" id="GO:0045892">
    <property type="term" value="P:negative regulation of DNA-templated transcription"/>
    <property type="evidence" value="ECO:0007669"/>
    <property type="project" value="InterPro"/>
</dbReference>
<dbReference type="EMBL" id="VIIS01000912">
    <property type="protein sequence ID" value="KAF0303826.1"/>
    <property type="molecule type" value="Genomic_DNA"/>
</dbReference>
<dbReference type="PROSITE" id="PS51366">
    <property type="entry name" value="MI"/>
    <property type="match status" value="2"/>
</dbReference>
<dbReference type="GO" id="GO:0005829">
    <property type="term" value="C:cytosol"/>
    <property type="evidence" value="ECO:0007669"/>
    <property type="project" value="TreeGrafter"/>
</dbReference>
<evidence type="ECO:0000256" key="2">
    <source>
        <dbReference type="ARBA" id="ARBA00005497"/>
    </source>
</evidence>
<name>A0A6A4WB63_AMPAM</name>
<dbReference type="Proteomes" id="UP000440578">
    <property type="component" value="Unassembled WGS sequence"/>
</dbReference>
<dbReference type="PANTHER" id="PTHR12626">
    <property type="entry name" value="PROGRAMMED CELL DEATH 4"/>
    <property type="match status" value="1"/>
</dbReference>
<evidence type="ECO:0000256" key="7">
    <source>
        <dbReference type="SAM" id="MobiDB-lite"/>
    </source>
</evidence>
<dbReference type="PANTHER" id="PTHR12626:SF0">
    <property type="entry name" value="PROGRAMMED CELL DEATH PROTEIN 4"/>
    <property type="match status" value="1"/>
</dbReference>
<feature type="domain" description="MI" evidence="8">
    <location>
        <begin position="304"/>
        <end position="427"/>
    </location>
</feature>